<dbReference type="GO" id="GO:0008195">
    <property type="term" value="F:phosphatidate phosphatase activity"/>
    <property type="evidence" value="ECO:0007669"/>
    <property type="project" value="InterPro"/>
</dbReference>
<evidence type="ECO:0000313" key="3">
    <source>
        <dbReference type="EMBL" id="KAG1776591.1"/>
    </source>
</evidence>
<dbReference type="AlphaFoldDB" id="A0A9P6ZVJ4"/>
<dbReference type="Pfam" id="PF09949">
    <property type="entry name" value="APP1_cat"/>
    <property type="match status" value="1"/>
</dbReference>
<feature type="domain" description="Phosphatidate phosphatase APP1 catalytic" evidence="2">
    <location>
        <begin position="326"/>
        <end position="461"/>
    </location>
</feature>
<accession>A0A9P6ZVJ4</accession>
<gene>
    <name evidence="3" type="ORF">EV702DRAFT_1045935</name>
</gene>
<reference evidence="3" key="1">
    <citation type="journal article" date="2020" name="New Phytol.">
        <title>Comparative genomics reveals dynamic genome evolution in host specialist ectomycorrhizal fungi.</title>
        <authorList>
            <person name="Lofgren L.A."/>
            <person name="Nguyen N.H."/>
            <person name="Vilgalys R."/>
            <person name="Ruytinx J."/>
            <person name="Liao H.L."/>
            <person name="Branco S."/>
            <person name="Kuo A."/>
            <person name="LaButti K."/>
            <person name="Lipzen A."/>
            <person name="Andreopoulos W."/>
            <person name="Pangilinan J."/>
            <person name="Riley R."/>
            <person name="Hundley H."/>
            <person name="Na H."/>
            <person name="Barry K."/>
            <person name="Grigoriev I.V."/>
            <person name="Stajich J.E."/>
            <person name="Kennedy P.G."/>
        </authorList>
    </citation>
    <scope>NUCLEOTIDE SEQUENCE</scope>
    <source>
        <strain evidence="3">DOB743</strain>
    </source>
</reference>
<dbReference type="PANTHER" id="PTHR28208">
    <property type="entry name" value="PHOSPHATIDATE PHOSPHATASE APP1"/>
    <property type="match status" value="1"/>
</dbReference>
<feature type="compositionally biased region" description="Polar residues" evidence="1">
    <location>
        <begin position="532"/>
        <end position="551"/>
    </location>
</feature>
<sequence length="644" mass="71179">MSASNPRPSSRLAGLKSYISQQNLRTVIPTRRALRPGESGYVDGRTTTQSWSQWAGQKIRRSGSDVTTTDEVTLFPGWASRCLASEHEDESCQSFLPALSVQFLRLARGYASLPKLPGQQPPVKGSSMIEIDGIRLPPRPDEIADDFEMELDKEFEHMRNPQKPQLTEEPYESESDPQPTPSRCDTSAPFVSALLQKQHKNLEARLRPFWSSALSSRTVQISIFAVSTAPGSIDSKRDVLKDGPLYTEHVVTGPDGAFANPFKIPWKDLSRHPIAQHRPSDGSDVEHELLVSAKLLPEPAPTPAYLFHADVPRNISLVVPITSSPIRVITDIDDTVKLSNITSGARAVFRNVFVKDLEETTIPEMGTWYQSMWERGVRFHYVISDLPQGSIALKSYSGRSFFNALLSDPATRKRANVVDVLDGFPDSKFILIGDSGEQDLELYASIAMERPKQILAVFIRDVHDAGLADATGSLASLISTKAPGSVKKTSLPVQPPVTRPHPLRSMSDPDTLRESGPYAAKPGPSVKRRPTSKFSLPPQSFSSFDISANADSKTKPRMSADSISSIGSSSSSLSLRNFRRATGQTTPPMTEAEKKRFELQNRVNKARLMMGSEVVLRVFKLPEECIEAERLLEPLKDRIGRSTY</sequence>
<feature type="region of interest" description="Disordered" evidence="1">
    <location>
        <begin position="159"/>
        <end position="185"/>
    </location>
</feature>
<organism evidence="3 4">
    <name type="scientific">Suillus placidus</name>
    <dbReference type="NCBI Taxonomy" id="48579"/>
    <lineage>
        <taxon>Eukaryota</taxon>
        <taxon>Fungi</taxon>
        <taxon>Dikarya</taxon>
        <taxon>Basidiomycota</taxon>
        <taxon>Agaricomycotina</taxon>
        <taxon>Agaricomycetes</taxon>
        <taxon>Agaricomycetidae</taxon>
        <taxon>Boletales</taxon>
        <taxon>Suillineae</taxon>
        <taxon>Suillaceae</taxon>
        <taxon>Suillus</taxon>
    </lineage>
</organism>
<dbReference type="InterPro" id="IPR052935">
    <property type="entry name" value="Mg2+_PAP"/>
</dbReference>
<dbReference type="PANTHER" id="PTHR28208:SF3">
    <property type="entry name" value="PHOSPHATIDATE PHOSPHATASE APP1"/>
    <property type="match status" value="1"/>
</dbReference>
<feature type="region of interest" description="Disordered" evidence="1">
    <location>
        <begin position="485"/>
        <end position="570"/>
    </location>
</feature>
<dbReference type="InterPro" id="IPR019236">
    <property type="entry name" value="APP1_cat"/>
</dbReference>
<dbReference type="GO" id="GO:0030479">
    <property type="term" value="C:actin cortical patch"/>
    <property type="evidence" value="ECO:0007669"/>
    <property type="project" value="TreeGrafter"/>
</dbReference>
<proteinExistence type="predicted"/>
<evidence type="ECO:0000256" key="1">
    <source>
        <dbReference type="SAM" id="MobiDB-lite"/>
    </source>
</evidence>
<dbReference type="OrthoDB" id="2117591at2759"/>
<comment type="caution">
    <text evidence="3">The sequence shown here is derived from an EMBL/GenBank/DDBJ whole genome shotgun (WGS) entry which is preliminary data.</text>
</comment>
<dbReference type="Proteomes" id="UP000714275">
    <property type="component" value="Unassembled WGS sequence"/>
</dbReference>
<name>A0A9P6ZVJ4_9AGAM</name>
<evidence type="ECO:0000313" key="4">
    <source>
        <dbReference type="Proteomes" id="UP000714275"/>
    </source>
</evidence>
<dbReference type="EMBL" id="JABBWD010000025">
    <property type="protein sequence ID" value="KAG1776591.1"/>
    <property type="molecule type" value="Genomic_DNA"/>
</dbReference>
<protein>
    <recommendedName>
        <fullName evidence="2">Phosphatidate phosphatase APP1 catalytic domain-containing protein</fullName>
    </recommendedName>
</protein>
<evidence type="ECO:0000259" key="2">
    <source>
        <dbReference type="Pfam" id="PF09949"/>
    </source>
</evidence>
<keyword evidence="4" id="KW-1185">Reference proteome</keyword>